<dbReference type="Gene3D" id="3.40.50.1820">
    <property type="entry name" value="alpha/beta hydrolase"/>
    <property type="match status" value="1"/>
</dbReference>
<keyword evidence="3" id="KW-1185">Reference proteome</keyword>
<dbReference type="SUPFAM" id="SSF53474">
    <property type="entry name" value="alpha/beta-Hydrolases"/>
    <property type="match status" value="1"/>
</dbReference>
<feature type="domain" description="AB hydrolase-1" evidence="1">
    <location>
        <begin position="14"/>
        <end position="226"/>
    </location>
</feature>
<dbReference type="EMBL" id="PGTY01000001">
    <property type="protein sequence ID" value="PJI91917.1"/>
    <property type="molecule type" value="Genomic_DNA"/>
</dbReference>
<evidence type="ECO:0000313" key="2">
    <source>
        <dbReference type="EMBL" id="PJI91917.1"/>
    </source>
</evidence>
<name>A0A2M8WLW2_9RHOB</name>
<dbReference type="InterPro" id="IPR000073">
    <property type="entry name" value="AB_hydrolase_1"/>
</dbReference>
<dbReference type="RefSeq" id="WP_100366795.1">
    <property type="nucleotide sequence ID" value="NZ_PGTY01000001.1"/>
</dbReference>
<dbReference type="PANTHER" id="PTHR43798">
    <property type="entry name" value="MONOACYLGLYCEROL LIPASE"/>
    <property type="match status" value="1"/>
</dbReference>
<gene>
    <name evidence="2" type="ORF">BC777_0758</name>
</gene>
<dbReference type="OrthoDB" id="7267294at2"/>
<protein>
    <submittedName>
        <fullName evidence="2">Pimeloyl-ACP methyl ester carboxylesterase</fullName>
    </submittedName>
</protein>
<accession>A0A2M8WLW2</accession>
<proteinExistence type="predicted"/>
<dbReference type="AlphaFoldDB" id="A0A2M8WLW2"/>
<evidence type="ECO:0000313" key="3">
    <source>
        <dbReference type="Proteomes" id="UP000228531"/>
    </source>
</evidence>
<comment type="caution">
    <text evidence="2">The sequence shown here is derived from an EMBL/GenBank/DDBJ whole genome shotgun (WGS) entry which is preliminary data.</text>
</comment>
<sequence length="236" mass="25704">MRLNWTYGGEGPPLLLLHGFTGIGADWGAVFGDAVIGFKCLMPDLPGHGLSPSLDSFTFEESARLIIADLEEMGYGSLPAMGMSGGAQVLLHIATRKPELVTRSVLISTAPYFPDVARQLMAQAGPEQQPKEAWDELRRKHPGGDDQVRRLFETAQGFHASYWDVNFTPAVLGLIQGPSLIVHGDQDPLYPISSAVELYSNIGEASLWILPDAGHCPIFGEQAEVFTQTALKFLKR</sequence>
<reference evidence="2 3" key="1">
    <citation type="submission" date="2017-11" db="EMBL/GenBank/DDBJ databases">
        <title>Genomic Encyclopedia of Archaeal and Bacterial Type Strains, Phase II (KMG-II): From Individual Species to Whole Genera.</title>
        <authorList>
            <person name="Goeker M."/>
        </authorList>
    </citation>
    <scope>NUCLEOTIDE SEQUENCE [LARGE SCALE GENOMIC DNA]</scope>
    <source>
        <strain evidence="2 3">DSM 29128</strain>
    </source>
</reference>
<dbReference type="Pfam" id="PF12697">
    <property type="entry name" value="Abhydrolase_6"/>
    <property type="match status" value="1"/>
</dbReference>
<evidence type="ECO:0000259" key="1">
    <source>
        <dbReference type="Pfam" id="PF12697"/>
    </source>
</evidence>
<dbReference type="InterPro" id="IPR050266">
    <property type="entry name" value="AB_hydrolase_sf"/>
</dbReference>
<dbReference type="Proteomes" id="UP000228531">
    <property type="component" value="Unassembled WGS sequence"/>
</dbReference>
<organism evidence="2 3">
    <name type="scientific">Yoonia maricola</name>
    <dbReference type="NCBI Taxonomy" id="420999"/>
    <lineage>
        <taxon>Bacteria</taxon>
        <taxon>Pseudomonadati</taxon>
        <taxon>Pseudomonadota</taxon>
        <taxon>Alphaproteobacteria</taxon>
        <taxon>Rhodobacterales</taxon>
        <taxon>Paracoccaceae</taxon>
        <taxon>Yoonia</taxon>
    </lineage>
</organism>
<dbReference type="InterPro" id="IPR029058">
    <property type="entry name" value="AB_hydrolase_fold"/>
</dbReference>